<gene>
    <name evidence="20 22" type="primary">murB</name>
    <name evidence="22" type="ORF">GCM10023338_07500</name>
</gene>
<comment type="function">
    <text evidence="2 20">Cell wall formation.</text>
</comment>
<dbReference type="PANTHER" id="PTHR21071:SF4">
    <property type="entry name" value="UDP-N-ACETYLENOLPYRUVOYLGLUCOSAMINE REDUCTASE"/>
    <property type="match status" value="1"/>
</dbReference>
<dbReference type="InterPro" id="IPR016167">
    <property type="entry name" value="FAD-bd_PCMH_sub1"/>
</dbReference>
<evidence type="ECO:0000256" key="12">
    <source>
        <dbReference type="ARBA" id="ARBA00022857"/>
    </source>
</evidence>
<evidence type="ECO:0000256" key="20">
    <source>
        <dbReference type="HAMAP-Rule" id="MF_00037"/>
    </source>
</evidence>
<dbReference type="RefSeq" id="WP_077924857.1">
    <property type="nucleotide sequence ID" value="NZ_BAABKE010000002.1"/>
</dbReference>
<evidence type="ECO:0000256" key="18">
    <source>
        <dbReference type="ARBA" id="ARBA00031026"/>
    </source>
</evidence>
<dbReference type="Gene3D" id="3.90.78.10">
    <property type="entry name" value="UDP-N-acetylenolpyruvoylglucosamine reductase, C-terminal domain"/>
    <property type="match status" value="1"/>
</dbReference>
<evidence type="ECO:0000256" key="7">
    <source>
        <dbReference type="ARBA" id="ARBA00015188"/>
    </source>
</evidence>
<dbReference type="PANTHER" id="PTHR21071">
    <property type="entry name" value="UDP-N-ACETYLENOLPYRUVOYLGLUCOSAMINE REDUCTASE"/>
    <property type="match status" value="1"/>
</dbReference>
<evidence type="ECO:0000256" key="16">
    <source>
        <dbReference type="ARBA" id="ARBA00023306"/>
    </source>
</evidence>
<keyword evidence="13 20" id="KW-0133">Cell shape</keyword>
<keyword evidence="23" id="KW-1185">Reference proteome</keyword>
<keyword evidence="14 20" id="KW-0573">Peptidoglycan synthesis</keyword>
<dbReference type="NCBIfam" id="TIGR00179">
    <property type="entry name" value="murB"/>
    <property type="match status" value="1"/>
</dbReference>
<evidence type="ECO:0000256" key="3">
    <source>
        <dbReference type="ARBA" id="ARBA00004496"/>
    </source>
</evidence>
<comment type="cofactor">
    <cofactor evidence="1 20">
        <name>FAD</name>
        <dbReference type="ChEBI" id="CHEBI:57692"/>
    </cofactor>
</comment>
<keyword evidence="10 20" id="KW-0285">Flavoprotein</keyword>
<dbReference type="PROSITE" id="PS51387">
    <property type="entry name" value="FAD_PCMH"/>
    <property type="match status" value="1"/>
</dbReference>
<keyword evidence="9 20" id="KW-0132">Cell division</keyword>
<dbReference type="InterPro" id="IPR016166">
    <property type="entry name" value="FAD-bd_PCMH"/>
</dbReference>
<evidence type="ECO:0000256" key="10">
    <source>
        <dbReference type="ARBA" id="ARBA00022630"/>
    </source>
</evidence>
<dbReference type="Pfam" id="PF01565">
    <property type="entry name" value="FAD_binding_4"/>
    <property type="match status" value="1"/>
</dbReference>
<comment type="pathway">
    <text evidence="4 20">Cell wall biogenesis; peptidoglycan biosynthesis.</text>
</comment>
<dbReference type="InterPro" id="IPR036635">
    <property type="entry name" value="MurB_C_sf"/>
</dbReference>
<keyword evidence="12 20" id="KW-0521">NADP</keyword>
<comment type="caution">
    <text evidence="22">The sequence shown here is derived from an EMBL/GenBank/DDBJ whole genome shotgun (WGS) entry which is preliminary data.</text>
</comment>
<feature type="domain" description="FAD-binding PCMH-type" evidence="21">
    <location>
        <begin position="15"/>
        <end position="182"/>
    </location>
</feature>
<sequence length="333" mass="37571">MIKQNFNLTSLNTFGVSVFADYYCCLESESQLTTLRSLVAPIFYLGGGSNILLTKNYHGTVLHNCIKGIEILEEDESSVLVRAYAGEVWHDFVTETINAGWFGLECLAYIPGTVGATPVQNIGAYGVEAKDYIEKVCVYDFKTGNFEYYQNEECHFAYRHSIFKTELQDRLIISVDFRLSKKAIVYHRFYPALQEYLAEHGIAQPTPKDIYQAVISVRQSKLPEVTEIGSAGSFFKNPVITTQHFSELSIRFPQLSSYFYDEDHVKVPAGQLIDILGFKGKYESNVGMYEKQALILVNLGGATGEALHQHSIKVMNAVYEKFKICLEPEVIIL</sequence>
<protein>
    <recommendedName>
        <fullName evidence="7 20">UDP-N-acetylenolpyruvoylglucosamine reductase</fullName>
        <ecNumber evidence="6 20">1.3.1.98</ecNumber>
    </recommendedName>
    <alternativeName>
        <fullName evidence="18 20">UDP-N-acetylmuramate dehydrogenase</fullName>
    </alternativeName>
</protein>
<name>A0ABP9MKI3_9GAMM</name>
<dbReference type="InterPro" id="IPR003170">
    <property type="entry name" value="MurB"/>
</dbReference>
<dbReference type="InterPro" id="IPR011601">
    <property type="entry name" value="MurB_C"/>
</dbReference>
<dbReference type="InterPro" id="IPR006094">
    <property type="entry name" value="Oxid_FAD_bind_N"/>
</dbReference>
<accession>A0ABP9MKI3</accession>
<organism evidence="22 23">
    <name type="scientific">Wohlfahrtiimonas larvae</name>
    <dbReference type="NCBI Taxonomy" id="1157986"/>
    <lineage>
        <taxon>Bacteria</taxon>
        <taxon>Pseudomonadati</taxon>
        <taxon>Pseudomonadota</taxon>
        <taxon>Gammaproteobacteria</taxon>
        <taxon>Cardiobacteriales</taxon>
        <taxon>Ignatzschineriaceae</taxon>
        <taxon>Wohlfahrtiimonas</taxon>
    </lineage>
</organism>
<dbReference type="SUPFAM" id="SSF56194">
    <property type="entry name" value="Uridine diphospho-N-Acetylenolpyruvylglucosamine reductase, MurB, C-terminal domain"/>
    <property type="match status" value="1"/>
</dbReference>
<dbReference type="InterPro" id="IPR036318">
    <property type="entry name" value="FAD-bd_PCMH-like_sf"/>
</dbReference>
<evidence type="ECO:0000256" key="5">
    <source>
        <dbReference type="ARBA" id="ARBA00010485"/>
    </source>
</evidence>
<proteinExistence type="inferred from homology"/>
<evidence type="ECO:0000256" key="19">
    <source>
        <dbReference type="ARBA" id="ARBA00048914"/>
    </source>
</evidence>
<dbReference type="Proteomes" id="UP001500631">
    <property type="component" value="Unassembled WGS sequence"/>
</dbReference>
<dbReference type="Gene3D" id="3.30.465.10">
    <property type="match status" value="1"/>
</dbReference>
<dbReference type="Gene3D" id="3.30.43.10">
    <property type="entry name" value="Uridine Diphospho-n-acetylenolpyruvylglucosamine Reductase, domain 2"/>
    <property type="match status" value="1"/>
</dbReference>
<feature type="active site" evidence="20">
    <location>
        <position position="159"/>
    </location>
</feature>
<evidence type="ECO:0000256" key="9">
    <source>
        <dbReference type="ARBA" id="ARBA00022618"/>
    </source>
</evidence>
<evidence type="ECO:0000313" key="23">
    <source>
        <dbReference type="Proteomes" id="UP001500631"/>
    </source>
</evidence>
<reference evidence="23" key="1">
    <citation type="journal article" date="2019" name="Int. J. Syst. Evol. Microbiol.">
        <title>The Global Catalogue of Microorganisms (GCM) 10K type strain sequencing project: providing services to taxonomists for standard genome sequencing and annotation.</title>
        <authorList>
            <consortium name="The Broad Institute Genomics Platform"/>
            <consortium name="The Broad Institute Genome Sequencing Center for Infectious Disease"/>
            <person name="Wu L."/>
            <person name="Ma J."/>
        </authorList>
    </citation>
    <scope>NUCLEOTIDE SEQUENCE [LARGE SCALE GENOMIC DNA]</scope>
    <source>
        <strain evidence="23">JCM 18424</strain>
    </source>
</reference>
<keyword evidence="8 20" id="KW-0963">Cytoplasm</keyword>
<keyword evidence="16 20" id="KW-0131">Cell cycle</keyword>
<keyword evidence="17 20" id="KW-0961">Cell wall biogenesis/degradation</keyword>
<dbReference type="NCBIfam" id="NF000755">
    <property type="entry name" value="PRK00046.1"/>
    <property type="match status" value="1"/>
</dbReference>
<feature type="active site" description="Proton donor" evidence="20">
    <location>
        <position position="233"/>
    </location>
</feature>
<evidence type="ECO:0000256" key="1">
    <source>
        <dbReference type="ARBA" id="ARBA00001974"/>
    </source>
</evidence>
<dbReference type="EMBL" id="BAABKE010000002">
    <property type="protein sequence ID" value="GAA5096741.1"/>
    <property type="molecule type" value="Genomic_DNA"/>
</dbReference>
<comment type="catalytic activity">
    <reaction evidence="19 20">
        <text>UDP-N-acetyl-alpha-D-muramate + NADP(+) = UDP-N-acetyl-3-O-(1-carboxyvinyl)-alpha-D-glucosamine + NADPH + H(+)</text>
        <dbReference type="Rhea" id="RHEA:12248"/>
        <dbReference type="ChEBI" id="CHEBI:15378"/>
        <dbReference type="ChEBI" id="CHEBI:57783"/>
        <dbReference type="ChEBI" id="CHEBI:58349"/>
        <dbReference type="ChEBI" id="CHEBI:68483"/>
        <dbReference type="ChEBI" id="CHEBI:70757"/>
        <dbReference type="EC" id="1.3.1.98"/>
    </reaction>
</comment>
<evidence type="ECO:0000256" key="11">
    <source>
        <dbReference type="ARBA" id="ARBA00022827"/>
    </source>
</evidence>
<evidence type="ECO:0000256" key="13">
    <source>
        <dbReference type="ARBA" id="ARBA00022960"/>
    </source>
</evidence>
<feature type="active site" evidence="20">
    <location>
        <position position="329"/>
    </location>
</feature>
<evidence type="ECO:0000256" key="15">
    <source>
        <dbReference type="ARBA" id="ARBA00023002"/>
    </source>
</evidence>
<dbReference type="HAMAP" id="MF_00037">
    <property type="entry name" value="MurB"/>
    <property type="match status" value="1"/>
</dbReference>
<evidence type="ECO:0000256" key="6">
    <source>
        <dbReference type="ARBA" id="ARBA00012518"/>
    </source>
</evidence>
<comment type="similarity">
    <text evidence="5 20">Belongs to the MurB family.</text>
</comment>
<evidence type="ECO:0000256" key="17">
    <source>
        <dbReference type="ARBA" id="ARBA00023316"/>
    </source>
</evidence>
<evidence type="ECO:0000313" key="22">
    <source>
        <dbReference type="EMBL" id="GAA5096741.1"/>
    </source>
</evidence>
<comment type="subcellular location">
    <subcellularLocation>
        <location evidence="3 20">Cytoplasm</location>
    </subcellularLocation>
</comment>
<dbReference type="SUPFAM" id="SSF56176">
    <property type="entry name" value="FAD-binding/transporter-associated domain-like"/>
    <property type="match status" value="1"/>
</dbReference>
<evidence type="ECO:0000256" key="2">
    <source>
        <dbReference type="ARBA" id="ARBA00003921"/>
    </source>
</evidence>
<evidence type="ECO:0000256" key="4">
    <source>
        <dbReference type="ARBA" id="ARBA00004752"/>
    </source>
</evidence>
<dbReference type="EC" id="1.3.1.98" evidence="6 20"/>
<keyword evidence="11 20" id="KW-0274">FAD</keyword>
<keyword evidence="15 20" id="KW-0560">Oxidoreductase</keyword>
<dbReference type="Pfam" id="PF02873">
    <property type="entry name" value="MurB_C"/>
    <property type="match status" value="1"/>
</dbReference>
<evidence type="ECO:0000256" key="14">
    <source>
        <dbReference type="ARBA" id="ARBA00022984"/>
    </source>
</evidence>
<evidence type="ECO:0000259" key="21">
    <source>
        <dbReference type="PROSITE" id="PS51387"/>
    </source>
</evidence>
<dbReference type="InterPro" id="IPR016169">
    <property type="entry name" value="FAD-bd_PCMH_sub2"/>
</dbReference>
<evidence type="ECO:0000256" key="8">
    <source>
        <dbReference type="ARBA" id="ARBA00022490"/>
    </source>
</evidence>